<dbReference type="SUPFAM" id="SSF52833">
    <property type="entry name" value="Thioredoxin-like"/>
    <property type="match status" value="1"/>
</dbReference>
<dbReference type="OrthoDB" id="9794155at2"/>
<dbReference type="Pfam" id="PF03960">
    <property type="entry name" value="ArsC"/>
    <property type="match status" value="1"/>
</dbReference>
<reference evidence="3 4" key="1">
    <citation type="submission" date="2013-02" db="EMBL/GenBank/DDBJ databases">
        <title>A novel strain isolated from Lonar lake, Maharashtra, India.</title>
        <authorList>
            <person name="Singh A."/>
        </authorList>
    </citation>
    <scope>NUCLEOTIDE SEQUENCE [LARGE SCALE GENOMIC DNA]</scope>
    <source>
        <strain evidence="3 4">AK24</strain>
    </source>
</reference>
<evidence type="ECO:0000256" key="2">
    <source>
        <dbReference type="PROSITE-ProRule" id="PRU01282"/>
    </source>
</evidence>
<gene>
    <name evidence="3" type="ORF">ADIS_4491</name>
</gene>
<dbReference type="RefSeq" id="WP_010856604.1">
    <property type="nucleotide sequence ID" value="NZ_AQHR01000112.1"/>
</dbReference>
<dbReference type="InterPro" id="IPR006504">
    <property type="entry name" value="Tscrpt_reg_Spx/MgsR"/>
</dbReference>
<dbReference type="Proteomes" id="UP000013909">
    <property type="component" value="Unassembled WGS sequence"/>
</dbReference>
<evidence type="ECO:0000256" key="1">
    <source>
        <dbReference type="ARBA" id="ARBA00007198"/>
    </source>
</evidence>
<dbReference type="InterPro" id="IPR036249">
    <property type="entry name" value="Thioredoxin-like_sf"/>
</dbReference>
<sequence length="119" mass="13387">MTIEVYGIKNCDTMKKTFQFLDEKDLAYTFVDYKKYAPSEALIRKFLEKIPLDELVNRRGTTYRKLSDEEKALTQQVETAVAVLSERSSMIKRPIIVFPDGEIVAGFDSAAIVAKASAG</sequence>
<name>R7ZLQ3_9BACT</name>
<dbReference type="Gene3D" id="3.40.30.10">
    <property type="entry name" value="Glutaredoxin"/>
    <property type="match status" value="1"/>
</dbReference>
<dbReference type="PANTHER" id="PTHR30041:SF8">
    <property type="entry name" value="PROTEIN YFFB"/>
    <property type="match status" value="1"/>
</dbReference>
<dbReference type="PROSITE" id="PS51353">
    <property type="entry name" value="ARSC"/>
    <property type="match status" value="1"/>
</dbReference>
<accession>R7ZLQ3</accession>
<dbReference type="STRING" id="1232681.ADIS_4491"/>
<evidence type="ECO:0000313" key="4">
    <source>
        <dbReference type="Proteomes" id="UP000013909"/>
    </source>
</evidence>
<dbReference type="NCBIfam" id="TIGR01617">
    <property type="entry name" value="arsC_related"/>
    <property type="match status" value="1"/>
</dbReference>
<dbReference type="EMBL" id="AQHR01000112">
    <property type="protein sequence ID" value="EON75002.1"/>
    <property type="molecule type" value="Genomic_DNA"/>
</dbReference>
<dbReference type="InterPro" id="IPR006660">
    <property type="entry name" value="Arsenate_reductase-like"/>
</dbReference>
<dbReference type="AlphaFoldDB" id="R7ZLQ3"/>
<comment type="caution">
    <text evidence="3">The sequence shown here is derived from an EMBL/GenBank/DDBJ whole genome shotgun (WGS) entry which is preliminary data.</text>
</comment>
<protein>
    <submittedName>
        <fullName evidence="3">A glutathione-dependent thiol reductase</fullName>
    </submittedName>
</protein>
<evidence type="ECO:0000313" key="3">
    <source>
        <dbReference type="EMBL" id="EON75002.1"/>
    </source>
</evidence>
<proteinExistence type="inferred from homology"/>
<organism evidence="3 4">
    <name type="scientific">Lunatimonas lonarensis</name>
    <dbReference type="NCBI Taxonomy" id="1232681"/>
    <lineage>
        <taxon>Bacteria</taxon>
        <taxon>Pseudomonadati</taxon>
        <taxon>Bacteroidota</taxon>
        <taxon>Cytophagia</taxon>
        <taxon>Cytophagales</taxon>
        <taxon>Cyclobacteriaceae</taxon>
    </lineage>
</organism>
<comment type="similarity">
    <text evidence="1 2">Belongs to the ArsC family.</text>
</comment>
<keyword evidence="4" id="KW-1185">Reference proteome</keyword>
<dbReference type="PANTHER" id="PTHR30041">
    <property type="entry name" value="ARSENATE REDUCTASE"/>
    <property type="match status" value="1"/>
</dbReference>
<dbReference type="PATRIC" id="fig|1288963.3.peg.4480"/>